<feature type="signal peptide" evidence="1">
    <location>
        <begin position="1"/>
        <end position="23"/>
    </location>
</feature>
<dbReference type="OrthoDB" id="3034330at2"/>
<keyword evidence="3" id="KW-1185">Reference proteome</keyword>
<dbReference type="RefSeq" id="WP_098074929.1">
    <property type="nucleotide sequence ID" value="NZ_PDEQ01000003.1"/>
</dbReference>
<evidence type="ECO:0008006" key="4">
    <source>
        <dbReference type="Google" id="ProtNLM"/>
    </source>
</evidence>
<reference evidence="2 3" key="1">
    <citation type="submission" date="2017-10" db="EMBL/GenBank/DDBJ databases">
        <title>Draft genome of Longibacter Salinarum.</title>
        <authorList>
            <person name="Goh K.M."/>
            <person name="Shamsir M.S."/>
            <person name="Lim S.W."/>
        </authorList>
    </citation>
    <scope>NUCLEOTIDE SEQUENCE [LARGE SCALE GENOMIC DNA]</scope>
    <source>
        <strain evidence="2 3">KCTC 52045</strain>
    </source>
</reference>
<protein>
    <recommendedName>
        <fullName evidence="4">DUF4412 domain-containing protein</fullName>
    </recommendedName>
</protein>
<proteinExistence type="predicted"/>
<evidence type="ECO:0000313" key="3">
    <source>
        <dbReference type="Proteomes" id="UP000220102"/>
    </source>
</evidence>
<evidence type="ECO:0000313" key="2">
    <source>
        <dbReference type="EMBL" id="PEN13766.1"/>
    </source>
</evidence>
<dbReference type="EMBL" id="PDEQ01000003">
    <property type="protein sequence ID" value="PEN13766.1"/>
    <property type="molecule type" value="Genomic_DNA"/>
</dbReference>
<dbReference type="AlphaFoldDB" id="A0A2A8CYP4"/>
<dbReference type="InterPro" id="IPR046230">
    <property type="entry name" value="DUF6263"/>
</dbReference>
<organism evidence="2 3">
    <name type="scientific">Longibacter salinarum</name>
    <dbReference type="NCBI Taxonomy" id="1850348"/>
    <lineage>
        <taxon>Bacteria</taxon>
        <taxon>Pseudomonadati</taxon>
        <taxon>Rhodothermota</taxon>
        <taxon>Rhodothermia</taxon>
        <taxon>Rhodothermales</taxon>
        <taxon>Salisaetaceae</taxon>
        <taxon>Longibacter</taxon>
    </lineage>
</organism>
<feature type="chain" id="PRO_5012811953" description="DUF4412 domain-containing protein" evidence="1">
    <location>
        <begin position="24"/>
        <end position="321"/>
    </location>
</feature>
<evidence type="ECO:0000256" key="1">
    <source>
        <dbReference type="SAM" id="SignalP"/>
    </source>
</evidence>
<name>A0A2A8CYP4_9BACT</name>
<dbReference type="PROSITE" id="PS51257">
    <property type="entry name" value="PROKAR_LIPOPROTEIN"/>
    <property type="match status" value="1"/>
</dbReference>
<dbReference type="Proteomes" id="UP000220102">
    <property type="component" value="Unassembled WGS sequence"/>
</dbReference>
<accession>A0A2A8CYP4</accession>
<gene>
    <name evidence="2" type="ORF">CRI94_06750</name>
</gene>
<dbReference type="Pfam" id="PF19777">
    <property type="entry name" value="DUF6263"/>
    <property type="match status" value="1"/>
</dbReference>
<sequence length="321" mass="35381">MTFLSRFRTLGVLTIVLTLFAVAGCSSSSAPAWKQGDAYILGLRVNEGESFSGTMAMDQSVDMQMMGQNMQMEQSMTYDYGYDVISRSDDGLITIEQTLQRVRGETKNPMAGTQTFDTDNEEDAAQIGEQMTAMIDVPIRFTMTEKGQIERVEGVDALVKRMQDQAMTDAQREILEESLTPESFTQNMQAFTFYPQNPVAVGDSWDVKSEMKMAFPMTTESTYTVTRVEADTAYLDVEMDVYTPDDAEPMEMGGGKMTMDMTGTMIGTAKVDLVSGMMTDVALDQNMEADAVIDAQGRTMDMQMSITGTSTQTLTGLGEPK</sequence>
<keyword evidence="1" id="KW-0732">Signal</keyword>
<comment type="caution">
    <text evidence="2">The sequence shown here is derived from an EMBL/GenBank/DDBJ whole genome shotgun (WGS) entry which is preliminary data.</text>
</comment>